<protein>
    <submittedName>
        <fullName evidence="7">Uncharacterized protein</fullName>
    </submittedName>
</protein>
<comment type="similarity">
    <text evidence="2">Belongs to the TMEM14 family.</text>
</comment>
<reference evidence="8" key="2">
    <citation type="submission" date="2013-04" db="EMBL/GenBank/DDBJ databases">
        <title>Genomic mechanisms accounting for the adaptation to parasitism in nematode-trapping fungi.</title>
        <authorList>
            <person name="Ahren D.G."/>
        </authorList>
    </citation>
    <scope>NUCLEOTIDE SEQUENCE [LARGE SCALE GENOMIC DNA]</scope>
    <source>
        <strain evidence="8">CBS 200.50</strain>
    </source>
</reference>
<dbReference type="Gene3D" id="1.10.10.1740">
    <property type="entry name" value="Transmembrane protein 14-like"/>
    <property type="match status" value="1"/>
</dbReference>
<comment type="caution">
    <text evidence="7">The sequence shown here is derived from an EMBL/GenBank/DDBJ whole genome shotgun (WGS) entry which is preliminary data.</text>
</comment>
<evidence type="ECO:0000256" key="3">
    <source>
        <dbReference type="ARBA" id="ARBA00022692"/>
    </source>
</evidence>
<feature type="transmembrane region" description="Helical" evidence="6">
    <location>
        <begin position="131"/>
        <end position="148"/>
    </location>
</feature>
<dbReference type="EMBL" id="AQGS01000308">
    <property type="protein sequence ID" value="EPS40560.1"/>
    <property type="molecule type" value="Genomic_DNA"/>
</dbReference>
<evidence type="ECO:0000313" key="7">
    <source>
        <dbReference type="EMBL" id="EPS40560.1"/>
    </source>
</evidence>
<dbReference type="Proteomes" id="UP000015100">
    <property type="component" value="Unassembled WGS sequence"/>
</dbReference>
<dbReference type="OrthoDB" id="5620at2759"/>
<sequence>MVSYDQLCPAPGFEPLYHLLMAVNFSWQEHPAFTLAALCAFGGTMGFVFVFSSLKCTKFHEFSIGLIFNPHIYSRTGSIPSLVAGVGIGAMYGYSGYLLKNNANYGIELAILASVVLGGAMIPRAIKTRKPLPVALSVLALTGGIYYIRKYREFNS</sequence>
<accession>S8AC37</accession>
<dbReference type="eggNOG" id="KOG4267">
    <property type="taxonomic scope" value="Eukaryota"/>
</dbReference>
<feature type="transmembrane region" description="Helical" evidence="6">
    <location>
        <begin position="105"/>
        <end position="122"/>
    </location>
</feature>
<dbReference type="PANTHER" id="PTHR12668:SF15">
    <property type="entry name" value="UPF0136 DOMAIN PROTEIN (AFU_ORTHOLOGUE AFUA_1G03720)"/>
    <property type="match status" value="1"/>
</dbReference>
<comment type="subcellular location">
    <subcellularLocation>
        <location evidence="1">Membrane</location>
    </subcellularLocation>
</comment>
<gene>
    <name evidence="7" type="ORF">H072_5563</name>
</gene>
<dbReference type="PANTHER" id="PTHR12668">
    <property type="entry name" value="TRANSMEMBRANE PROTEIN 14, 15"/>
    <property type="match status" value="1"/>
</dbReference>
<proteinExistence type="inferred from homology"/>
<dbReference type="AlphaFoldDB" id="S8AC37"/>
<dbReference type="InterPro" id="IPR005349">
    <property type="entry name" value="TMEM14"/>
</dbReference>
<dbReference type="Pfam" id="PF03647">
    <property type="entry name" value="Tmemb_14"/>
    <property type="match status" value="1"/>
</dbReference>
<evidence type="ECO:0000256" key="4">
    <source>
        <dbReference type="ARBA" id="ARBA00022989"/>
    </source>
</evidence>
<keyword evidence="5 6" id="KW-0472">Membrane</keyword>
<feature type="transmembrane region" description="Helical" evidence="6">
    <location>
        <begin position="72"/>
        <end position="93"/>
    </location>
</feature>
<organism evidence="7 8">
    <name type="scientific">Dactylellina haptotyla (strain CBS 200.50)</name>
    <name type="common">Nematode-trapping fungus</name>
    <name type="synonym">Monacrosporium haptotylum</name>
    <dbReference type="NCBI Taxonomy" id="1284197"/>
    <lineage>
        <taxon>Eukaryota</taxon>
        <taxon>Fungi</taxon>
        <taxon>Dikarya</taxon>
        <taxon>Ascomycota</taxon>
        <taxon>Pezizomycotina</taxon>
        <taxon>Orbiliomycetes</taxon>
        <taxon>Orbiliales</taxon>
        <taxon>Orbiliaceae</taxon>
        <taxon>Dactylellina</taxon>
    </lineage>
</organism>
<reference evidence="7 8" key="1">
    <citation type="journal article" date="2013" name="PLoS Genet.">
        <title>Genomic mechanisms accounting for the adaptation to parasitism in nematode-trapping fungi.</title>
        <authorList>
            <person name="Meerupati T."/>
            <person name="Andersson K.M."/>
            <person name="Friman E."/>
            <person name="Kumar D."/>
            <person name="Tunlid A."/>
            <person name="Ahren D."/>
        </authorList>
    </citation>
    <scope>NUCLEOTIDE SEQUENCE [LARGE SCALE GENOMIC DNA]</scope>
    <source>
        <strain evidence="7 8">CBS 200.50</strain>
    </source>
</reference>
<feature type="transmembrane region" description="Helical" evidence="6">
    <location>
        <begin position="32"/>
        <end position="51"/>
    </location>
</feature>
<evidence type="ECO:0000313" key="8">
    <source>
        <dbReference type="Proteomes" id="UP000015100"/>
    </source>
</evidence>
<dbReference type="InterPro" id="IPR044890">
    <property type="entry name" value="TMEM14_sf"/>
</dbReference>
<evidence type="ECO:0000256" key="1">
    <source>
        <dbReference type="ARBA" id="ARBA00004370"/>
    </source>
</evidence>
<evidence type="ECO:0000256" key="6">
    <source>
        <dbReference type="SAM" id="Phobius"/>
    </source>
</evidence>
<dbReference type="GO" id="GO:0016020">
    <property type="term" value="C:membrane"/>
    <property type="evidence" value="ECO:0007669"/>
    <property type="project" value="UniProtKB-SubCell"/>
</dbReference>
<dbReference type="HOGENOM" id="CLU_096652_3_1_1"/>
<keyword evidence="8" id="KW-1185">Reference proteome</keyword>
<name>S8AC37_DACHA</name>
<keyword evidence="4 6" id="KW-1133">Transmembrane helix</keyword>
<evidence type="ECO:0000256" key="2">
    <source>
        <dbReference type="ARBA" id="ARBA00007590"/>
    </source>
</evidence>
<evidence type="ECO:0000256" key="5">
    <source>
        <dbReference type="ARBA" id="ARBA00023136"/>
    </source>
</evidence>
<keyword evidence="3 6" id="KW-0812">Transmembrane</keyword>